<evidence type="ECO:0000313" key="3">
    <source>
        <dbReference type="Proteomes" id="UP000092093"/>
    </source>
</evidence>
<name>A0A1B7X106_APHFL</name>
<feature type="region of interest" description="Disordered" evidence="1">
    <location>
        <begin position="1"/>
        <end position="28"/>
    </location>
</feature>
<proteinExistence type="predicted"/>
<gene>
    <name evidence="2" type="ORF">AN484_14420</name>
</gene>
<protein>
    <submittedName>
        <fullName evidence="2">Uncharacterized protein</fullName>
    </submittedName>
</protein>
<accession>A0A1B7X106</accession>
<reference evidence="2 3" key="1">
    <citation type="submission" date="2015-09" db="EMBL/GenBank/DDBJ databases">
        <title>Aphanizomenon flos-aquae WA102.</title>
        <authorList>
            <person name="Driscoll C."/>
        </authorList>
    </citation>
    <scope>NUCLEOTIDE SEQUENCE [LARGE SCALE GENOMIC DNA]</scope>
    <source>
        <strain evidence="2">WA102</strain>
    </source>
</reference>
<organism evidence="2 3">
    <name type="scientific">Aphanizomenon flos-aquae WA102</name>
    <dbReference type="NCBI Taxonomy" id="1710896"/>
    <lineage>
        <taxon>Bacteria</taxon>
        <taxon>Bacillati</taxon>
        <taxon>Cyanobacteriota</taxon>
        <taxon>Cyanophyceae</taxon>
        <taxon>Nostocales</taxon>
        <taxon>Aphanizomenonaceae</taxon>
        <taxon>Aphanizomenon</taxon>
    </lineage>
</organism>
<comment type="caution">
    <text evidence="2">The sequence shown here is derived from an EMBL/GenBank/DDBJ whole genome shotgun (WGS) entry which is preliminary data.</text>
</comment>
<dbReference type="AlphaFoldDB" id="A0A1B7X106"/>
<dbReference type="Proteomes" id="UP000092093">
    <property type="component" value="Unassembled WGS sequence"/>
</dbReference>
<evidence type="ECO:0000256" key="1">
    <source>
        <dbReference type="SAM" id="MobiDB-lite"/>
    </source>
</evidence>
<dbReference type="EMBL" id="LJOW01000072">
    <property type="protein sequence ID" value="OBQ43064.1"/>
    <property type="molecule type" value="Genomic_DNA"/>
</dbReference>
<evidence type="ECO:0000313" key="2">
    <source>
        <dbReference type="EMBL" id="OBQ43064.1"/>
    </source>
</evidence>
<sequence>MGKKPAPYDSNNKKKSPNEPQPKKDEPEIITPVALPKLLKWSGVITSQKWTNFYTKVLSKFATIKDLKLTLKLEVLVEGEIATQKIEETKVALAELGLNNDIKTDID</sequence>